<dbReference type="PROSITE" id="PS52050">
    <property type="entry name" value="WYL"/>
    <property type="match status" value="1"/>
</dbReference>
<protein>
    <submittedName>
        <fullName evidence="4">WYL domain-containing protein</fullName>
    </submittedName>
</protein>
<dbReference type="RefSeq" id="WP_289471356.1">
    <property type="nucleotide sequence ID" value="NZ_JAUCMM010000014.1"/>
</dbReference>
<sequence length="389" mass="41903">MPATRAPRVPAEERLFSLVLALLSTEAGLTKAEILANVQGYRQRFTPGGDNASLERQFERDKDDVRDLGIPLETIETPGAAGNNQTLRYRIPKGEYDLPLDVRFTPDESALLSLAAMAWREGALSTDSRRALLKVRSAGSDDDGSTTAQGVAGMGAYAPRLRARDAAFEPLRSALDRGAAVRFDYITPGEHAPRRRDLAPLALVQHGGRWMLAAHEFSTGGTKNYLLSRIVGPVSVHQVGQHPAPAGAAETALAELDRVWAERTARIAVVPGSDAERRLRRRRGTEVDDDGVLVVHHVDPQILAEELAAFGPEVRVLDPAALRERVVARLRALVADHTDDDQTAHADDTVDHQTAQADHTGDDQTAHADHTGDDQTAGADHADAGGARG</sequence>
<dbReference type="Proteomes" id="UP001235720">
    <property type="component" value="Unassembled WGS sequence"/>
</dbReference>
<feature type="region of interest" description="Disordered" evidence="1">
    <location>
        <begin position="352"/>
        <end position="389"/>
    </location>
</feature>
<organism evidence="4 5">
    <name type="scientific">Curtobacterium subtropicum</name>
    <dbReference type="NCBI Taxonomy" id="3055138"/>
    <lineage>
        <taxon>Bacteria</taxon>
        <taxon>Bacillati</taxon>
        <taxon>Actinomycetota</taxon>
        <taxon>Actinomycetes</taxon>
        <taxon>Micrococcales</taxon>
        <taxon>Microbacteriaceae</taxon>
        <taxon>Curtobacterium</taxon>
    </lineage>
</organism>
<dbReference type="Pfam" id="PF25583">
    <property type="entry name" value="WCX"/>
    <property type="match status" value="1"/>
</dbReference>
<dbReference type="InterPro" id="IPR051534">
    <property type="entry name" value="CBASS_pafABC_assoc_protein"/>
</dbReference>
<evidence type="ECO:0000259" key="2">
    <source>
        <dbReference type="Pfam" id="PF13280"/>
    </source>
</evidence>
<dbReference type="Pfam" id="PF13280">
    <property type="entry name" value="WYL"/>
    <property type="match status" value="1"/>
</dbReference>
<dbReference type="PANTHER" id="PTHR34580">
    <property type="match status" value="1"/>
</dbReference>
<proteinExistence type="predicted"/>
<keyword evidence="5" id="KW-1185">Reference proteome</keyword>
<dbReference type="PANTHER" id="PTHR34580:SF3">
    <property type="entry name" value="PROTEIN PAFB"/>
    <property type="match status" value="1"/>
</dbReference>
<reference evidence="4 5" key="1">
    <citation type="submission" date="2023-06" db="EMBL/GenBank/DDBJ databases">
        <authorList>
            <person name="Feng G."/>
            <person name="Li J."/>
            <person name="Zhu H."/>
        </authorList>
    </citation>
    <scope>NUCLEOTIDE SEQUENCE [LARGE SCALE GENOMIC DNA]</scope>
    <source>
        <strain evidence="4 5">RHCJP20</strain>
    </source>
</reference>
<evidence type="ECO:0000313" key="5">
    <source>
        <dbReference type="Proteomes" id="UP001235720"/>
    </source>
</evidence>
<gene>
    <name evidence="4" type="ORF">QUG98_15240</name>
</gene>
<feature type="domain" description="WYL" evidence="2">
    <location>
        <begin position="167"/>
        <end position="231"/>
    </location>
</feature>
<dbReference type="EMBL" id="JAUCMM010000014">
    <property type="protein sequence ID" value="MDM7889807.1"/>
    <property type="molecule type" value="Genomic_DNA"/>
</dbReference>
<dbReference type="InterPro" id="IPR026881">
    <property type="entry name" value="WYL_dom"/>
</dbReference>
<feature type="compositionally biased region" description="Basic and acidic residues" evidence="1">
    <location>
        <begin position="359"/>
        <end position="373"/>
    </location>
</feature>
<name>A0ABT7TJN4_9MICO</name>
<feature type="domain" description="WCX" evidence="3">
    <location>
        <begin position="273"/>
        <end position="333"/>
    </location>
</feature>
<evidence type="ECO:0000259" key="3">
    <source>
        <dbReference type="Pfam" id="PF25583"/>
    </source>
</evidence>
<comment type="caution">
    <text evidence="4">The sequence shown here is derived from an EMBL/GenBank/DDBJ whole genome shotgun (WGS) entry which is preliminary data.</text>
</comment>
<evidence type="ECO:0000256" key="1">
    <source>
        <dbReference type="SAM" id="MobiDB-lite"/>
    </source>
</evidence>
<accession>A0ABT7TJN4</accession>
<evidence type="ECO:0000313" key="4">
    <source>
        <dbReference type="EMBL" id="MDM7889807.1"/>
    </source>
</evidence>
<dbReference type="InterPro" id="IPR057727">
    <property type="entry name" value="WCX_dom"/>
</dbReference>